<dbReference type="InterPro" id="IPR037923">
    <property type="entry name" value="HTH-like"/>
</dbReference>
<feature type="domain" description="HTH araC/xylS-type" evidence="4">
    <location>
        <begin position="183"/>
        <end position="284"/>
    </location>
</feature>
<dbReference type="PANTHER" id="PTHR43280">
    <property type="entry name" value="ARAC-FAMILY TRANSCRIPTIONAL REGULATOR"/>
    <property type="match status" value="1"/>
</dbReference>
<dbReference type="PROSITE" id="PS00041">
    <property type="entry name" value="HTH_ARAC_FAMILY_1"/>
    <property type="match status" value="1"/>
</dbReference>
<protein>
    <submittedName>
        <fullName evidence="5">AraC-like DNA-binding protein</fullName>
    </submittedName>
</protein>
<feature type="domain" description="HTH araC/xylS-type" evidence="4">
    <location>
        <begin position="300"/>
        <end position="398"/>
    </location>
</feature>
<evidence type="ECO:0000313" key="5">
    <source>
        <dbReference type="EMBL" id="PWJ76557.1"/>
    </source>
</evidence>
<keyword evidence="3" id="KW-0804">Transcription</keyword>
<dbReference type="InterPro" id="IPR018060">
    <property type="entry name" value="HTH_AraC"/>
</dbReference>
<dbReference type="SUPFAM" id="SSF51215">
    <property type="entry name" value="Regulatory protein AraC"/>
    <property type="match status" value="1"/>
</dbReference>
<dbReference type="EMBL" id="QGGY01000004">
    <property type="protein sequence ID" value="PWJ76557.1"/>
    <property type="molecule type" value="Genomic_DNA"/>
</dbReference>
<dbReference type="Gene3D" id="1.10.10.60">
    <property type="entry name" value="Homeodomain-like"/>
    <property type="match status" value="3"/>
</dbReference>
<gene>
    <name evidence="5" type="ORF">C7383_1042</name>
</gene>
<evidence type="ECO:0000256" key="3">
    <source>
        <dbReference type="ARBA" id="ARBA00023163"/>
    </source>
</evidence>
<dbReference type="InterPro" id="IPR014710">
    <property type="entry name" value="RmlC-like_jellyroll"/>
</dbReference>
<name>A0AB73T5Q2_9FIRM</name>
<reference evidence="5 6" key="1">
    <citation type="submission" date="2018-05" db="EMBL/GenBank/DDBJ databases">
        <authorList>
            <person name="Goeker M."/>
            <person name="Huntemann M."/>
            <person name="Clum A."/>
            <person name="Pillay M."/>
            <person name="Palaniappan K."/>
            <person name="Varghese N."/>
            <person name="Mikhailova N."/>
            <person name="Stamatis D."/>
            <person name="Reddy T."/>
            <person name="Daum C."/>
            <person name="Shapiro N."/>
            <person name="Ivanova N."/>
            <person name="Kyrpides N."/>
            <person name="Woyke T."/>
        </authorList>
    </citation>
    <scope>NUCLEOTIDE SEQUENCE [LARGE SCALE GENOMIC DNA]</scope>
    <source>
        <strain evidence="5 6">DSM 26524</strain>
    </source>
</reference>
<dbReference type="GO" id="GO:0043565">
    <property type="term" value="F:sequence-specific DNA binding"/>
    <property type="evidence" value="ECO:0007669"/>
    <property type="project" value="InterPro"/>
</dbReference>
<comment type="caution">
    <text evidence="5">The sequence shown here is derived from an EMBL/GenBank/DDBJ whole genome shotgun (WGS) entry which is preliminary data.</text>
</comment>
<dbReference type="SMART" id="SM00342">
    <property type="entry name" value="HTH_ARAC"/>
    <property type="match status" value="2"/>
</dbReference>
<dbReference type="GO" id="GO:0003700">
    <property type="term" value="F:DNA-binding transcription factor activity"/>
    <property type="evidence" value="ECO:0007669"/>
    <property type="project" value="InterPro"/>
</dbReference>
<dbReference type="AlphaFoldDB" id="A0AB73T5Q2"/>
<keyword evidence="2" id="KW-0238">DNA-binding</keyword>
<keyword evidence="6" id="KW-1185">Reference proteome</keyword>
<dbReference type="Proteomes" id="UP000245412">
    <property type="component" value="Unassembled WGS sequence"/>
</dbReference>
<evidence type="ECO:0000256" key="2">
    <source>
        <dbReference type="ARBA" id="ARBA00023125"/>
    </source>
</evidence>
<sequence length="405" mass="46820">MKRQNDWYTGIDHYSNYMERDIQVEYMKISKPTKQSLHERVEMYYVLSGEGEFMVNGCPCEAKEGSLFCLYSHNFYYISHVRKCLEMVCVRFHIGLFMYMSWEKHPGNANAKLVYDTKPVVRLTGREKTRTENLIQDLLEEQNSDRFERKNMIEYKTLELHAYFCRYAFEQIGEEEQGAEKERKAWDIILKIVLAASSTPSLEEAASECGYSPVTLNRRIKEACGYTFHQLVQFGKVINACALLHFSELSIEYISDLLEFASVQGFYRVFAQYCGMTPRQYQKTQVGDDGFAAGSESVALQFLQYINLYFYDDITEADLAHKFCLKPYTVQTVIKKSFGKSFEELLGQIRVSYACGFLQSTDKSILEVSTMCGFSSLSTFLRYFKCHMNQTPGQYRKSMGGPEAG</sequence>
<dbReference type="SUPFAM" id="SSF46689">
    <property type="entry name" value="Homeodomain-like"/>
    <property type="match status" value="2"/>
</dbReference>
<dbReference type="RefSeq" id="WP_109625711.1">
    <property type="nucleotide sequence ID" value="NZ_JANKBI010000008.1"/>
</dbReference>
<evidence type="ECO:0000313" key="6">
    <source>
        <dbReference type="Proteomes" id="UP000245412"/>
    </source>
</evidence>
<organism evidence="5 6">
    <name type="scientific">Murimonas intestini</name>
    <dbReference type="NCBI Taxonomy" id="1337051"/>
    <lineage>
        <taxon>Bacteria</taxon>
        <taxon>Bacillati</taxon>
        <taxon>Bacillota</taxon>
        <taxon>Clostridia</taxon>
        <taxon>Lachnospirales</taxon>
        <taxon>Lachnospiraceae</taxon>
        <taxon>Murimonas</taxon>
    </lineage>
</organism>
<evidence type="ECO:0000259" key="4">
    <source>
        <dbReference type="PROSITE" id="PS01124"/>
    </source>
</evidence>
<dbReference type="PANTHER" id="PTHR43280:SF2">
    <property type="entry name" value="HTH-TYPE TRANSCRIPTIONAL REGULATOR EXSA"/>
    <property type="match status" value="1"/>
</dbReference>
<keyword evidence="1" id="KW-0805">Transcription regulation</keyword>
<dbReference type="InterPro" id="IPR018062">
    <property type="entry name" value="HTH_AraC-typ_CS"/>
</dbReference>
<evidence type="ECO:0000256" key="1">
    <source>
        <dbReference type="ARBA" id="ARBA00023015"/>
    </source>
</evidence>
<accession>A0AB73T5Q2</accession>
<proteinExistence type="predicted"/>
<dbReference type="InterPro" id="IPR009057">
    <property type="entry name" value="Homeodomain-like_sf"/>
</dbReference>
<dbReference type="Gene3D" id="2.60.120.10">
    <property type="entry name" value="Jelly Rolls"/>
    <property type="match status" value="1"/>
</dbReference>
<dbReference type="PROSITE" id="PS01124">
    <property type="entry name" value="HTH_ARAC_FAMILY_2"/>
    <property type="match status" value="2"/>
</dbReference>
<dbReference type="Pfam" id="PF12833">
    <property type="entry name" value="HTH_18"/>
    <property type="match status" value="2"/>
</dbReference>